<dbReference type="InterPro" id="IPR017975">
    <property type="entry name" value="Tubulin_CS"/>
</dbReference>
<dbReference type="OrthoDB" id="10249382at2759"/>
<evidence type="ECO:0000256" key="9">
    <source>
        <dbReference type="RuleBase" id="RU000352"/>
    </source>
</evidence>
<comment type="similarity">
    <text evidence="2 9">Belongs to the tubulin family.</text>
</comment>
<dbReference type="Gene3D" id="1.10.287.600">
    <property type="entry name" value="Helix hairpin bin"/>
    <property type="match status" value="1"/>
</dbReference>
<dbReference type="GO" id="GO:0000930">
    <property type="term" value="C:gamma-tubulin complex"/>
    <property type="evidence" value="ECO:0007669"/>
    <property type="project" value="InterPro"/>
</dbReference>
<dbReference type="GO" id="GO:0005874">
    <property type="term" value="C:microtubule"/>
    <property type="evidence" value="ECO:0007669"/>
    <property type="project" value="UniProtKB-KW"/>
</dbReference>
<evidence type="ECO:0000313" key="11">
    <source>
        <dbReference type="EMBL" id="SCU81327.1"/>
    </source>
</evidence>
<evidence type="ECO:0000256" key="5">
    <source>
        <dbReference type="ARBA" id="ARBA00022701"/>
    </source>
</evidence>
<dbReference type="PANTHER" id="PTHR11588">
    <property type="entry name" value="TUBULIN"/>
    <property type="match status" value="1"/>
</dbReference>
<dbReference type="PRINTS" id="PR01164">
    <property type="entry name" value="GAMMATUBULIN"/>
</dbReference>
<dbReference type="InterPro" id="IPR003008">
    <property type="entry name" value="Tubulin_FtsZ_GTPase"/>
</dbReference>
<dbReference type="InterPro" id="IPR002454">
    <property type="entry name" value="Gamma_tubulin"/>
</dbReference>
<comment type="subcellular location">
    <subcellularLocation>
        <location evidence="1">Cytoplasm</location>
        <location evidence="1">Cytoskeleton</location>
        <location evidence="1">Microtubule organizing center</location>
    </subcellularLocation>
</comment>
<keyword evidence="5 9" id="KW-0493">Microtubule</keyword>
<keyword evidence="12" id="KW-1185">Reference proteome</keyword>
<dbReference type="Gene3D" id="3.40.50.1440">
    <property type="entry name" value="Tubulin/FtsZ, GTPase domain"/>
    <property type="match status" value="1"/>
</dbReference>
<evidence type="ECO:0000256" key="7">
    <source>
        <dbReference type="ARBA" id="ARBA00023134"/>
    </source>
</evidence>
<evidence type="ECO:0000256" key="6">
    <source>
        <dbReference type="ARBA" id="ARBA00022741"/>
    </source>
</evidence>
<evidence type="ECO:0000256" key="1">
    <source>
        <dbReference type="ARBA" id="ARBA00004267"/>
    </source>
</evidence>
<dbReference type="AlphaFoldDB" id="A0A1G4IWC3"/>
<evidence type="ECO:0000259" key="10">
    <source>
        <dbReference type="SMART" id="SM00864"/>
    </source>
</evidence>
<feature type="domain" description="Tubulin/FtsZ GTPase" evidence="10">
    <location>
        <begin position="53"/>
        <end position="249"/>
    </location>
</feature>
<dbReference type="SUPFAM" id="SSF55307">
    <property type="entry name" value="Tubulin C-terminal domain-like"/>
    <property type="match status" value="1"/>
</dbReference>
<dbReference type="InterPro" id="IPR008280">
    <property type="entry name" value="Tub_FtsZ_C"/>
</dbReference>
<proteinExistence type="inferred from homology"/>
<dbReference type="Pfam" id="PF03953">
    <property type="entry name" value="Tubulin_C"/>
    <property type="match status" value="1"/>
</dbReference>
<keyword evidence="6 9" id="KW-0547">Nucleotide-binding</keyword>
<keyword evidence="7 9" id="KW-0342">GTP-binding</keyword>
<organism evidence="11 12">
    <name type="scientific">Lachancea meyersii CBS 8951</name>
    <dbReference type="NCBI Taxonomy" id="1266667"/>
    <lineage>
        <taxon>Eukaryota</taxon>
        <taxon>Fungi</taxon>
        <taxon>Dikarya</taxon>
        <taxon>Ascomycota</taxon>
        <taxon>Saccharomycotina</taxon>
        <taxon>Saccharomycetes</taxon>
        <taxon>Saccharomycetales</taxon>
        <taxon>Saccharomycetaceae</taxon>
        <taxon>Lachancea</taxon>
    </lineage>
</organism>
<evidence type="ECO:0000313" key="12">
    <source>
        <dbReference type="Proteomes" id="UP000191144"/>
    </source>
</evidence>
<dbReference type="GO" id="GO:0005525">
    <property type="term" value="F:GTP binding"/>
    <property type="evidence" value="ECO:0007669"/>
    <property type="project" value="UniProtKB-UniRule"/>
</dbReference>
<dbReference type="SMART" id="SM00864">
    <property type="entry name" value="Tubulin"/>
    <property type="match status" value="1"/>
</dbReference>
<dbReference type="InterPro" id="IPR000217">
    <property type="entry name" value="Tubulin"/>
</dbReference>
<dbReference type="PRINTS" id="PR01161">
    <property type="entry name" value="TUBULIN"/>
</dbReference>
<evidence type="ECO:0000256" key="4">
    <source>
        <dbReference type="ARBA" id="ARBA00022490"/>
    </source>
</evidence>
<gene>
    <name evidence="11" type="ORF">LAME_0B06546G</name>
</gene>
<name>A0A1G4IWC3_9SACH</name>
<protein>
    <recommendedName>
        <fullName evidence="3 9">Tubulin gamma chain</fullName>
    </recommendedName>
</protein>
<evidence type="ECO:0000256" key="3">
    <source>
        <dbReference type="ARBA" id="ARBA00018848"/>
    </source>
</evidence>
<dbReference type="PROSITE" id="PS00227">
    <property type="entry name" value="TUBULIN"/>
    <property type="match status" value="1"/>
</dbReference>
<keyword evidence="4" id="KW-0963">Cytoplasm</keyword>
<dbReference type="InterPro" id="IPR037103">
    <property type="entry name" value="Tubulin/FtsZ-like_C"/>
</dbReference>
<sequence>MTGEIITLQIGQCGNQVGKQFWSQLIKEHGIDKDGRSVVDEKFNGGSVREDDPTIFFRQNDSHRFTPRALMFDLEPSAIAGVQNTFPGLFNERNVWVSKEELGAGNTWSKGYDYGLENQEEFINMIDKEIDATENFEGFQLLHSVAGGTGSGLGSNFLEALSDRYHKKIVTTYSVFPSSESEVVIQPYNTILTLRRLIENSDACVVFDNNALLNLATRVFRDRNTSYEQTNQLIASVLSSVTNSLRFPSYMYNSLPSIFSTVVPTADLHFLVPSFTPFTADFIPGVRDFKKSSAYDVVLDLFDKNNGMALRSNDTPVYLSIFDSIIGPVDQTDITRAILKSQQRIKFPQWSPTALHVNVGRKSIYNVTPDTDRVSGMMLANTSSVNALLQNACSSFDVLFQRGAFIHMYQNGKMFQNGVDEFVESREVVQSCIDQYFAAEQENFLDDVLIEDENMVGDVDGLDADGDNII</sequence>
<keyword evidence="8" id="KW-0206">Cytoskeleton</keyword>
<dbReference type="CDD" id="cd02188">
    <property type="entry name" value="gamma_tubulin"/>
    <property type="match status" value="1"/>
</dbReference>
<dbReference type="EMBL" id="LT598478">
    <property type="protein sequence ID" value="SCU81327.1"/>
    <property type="molecule type" value="Genomic_DNA"/>
</dbReference>
<dbReference type="GO" id="GO:0031122">
    <property type="term" value="P:cytoplasmic microtubule organization"/>
    <property type="evidence" value="ECO:0007669"/>
    <property type="project" value="InterPro"/>
</dbReference>
<dbReference type="Proteomes" id="UP000191144">
    <property type="component" value="Chromosome B"/>
</dbReference>
<dbReference type="Pfam" id="PF00091">
    <property type="entry name" value="Tubulin"/>
    <property type="match status" value="1"/>
</dbReference>
<evidence type="ECO:0000256" key="8">
    <source>
        <dbReference type="ARBA" id="ARBA00023212"/>
    </source>
</evidence>
<accession>A0A1G4IWC3</accession>
<dbReference type="GO" id="GO:0007020">
    <property type="term" value="P:microtubule nucleation"/>
    <property type="evidence" value="ECO:0007669"/>
    <property type="project" value="InterPro"/>
</dbReference>
<comment type="function">
    <text evidence="9">Tubulin is the major constituent of microtubules, protein filaments consisting of alpha- and beta-tubulin heterodimers. Gamma-tubulin is a key component of the gamma-tubulin ring complex (gTuRC) which mediates microtubule nucleation. The gTuRC regulates the minus-end nucleation of alpha-beta tubulin heterodimers that grow into microtubule protafilaments, a critical step in centrosome duplication and spindle formation.</text>
</comment>
<reference evidence="12" key="1">
    <citation type="submission" date="2016-03" db="EMBL/GenBank/DDBJ databases">
        <authorList>
            <person name="Devillers Hugo."/>
        </authorList>
    </citation>
    <scope>NUCLEOTIDE SEQUENCE [LARGE SCALE GENOMIC DNA]</scope>
</reference>
<dbReference type="InterPro" id="IPR018316">
    <property type="entry name" value="Tubulin/FtsZ_2-layer-sand-dom"/>
</dbReference>
<dbReference type="InterPro" id="IPR023123">
    <property type="entry name" value="Tubulin_C"/>
</dbReference>
<evidence type="ECO:0000256" key="2">
    <source>
        <dbReference type="ARBA" id="ARBA00009636"/>
    </source>
</evidence>
<dbReference type="InterPro" id="IPR036525">
    <property type="entry name" value="Tubulin/FtsZ_GTPase_sf"/>
</dbReference>
<dbReference type="SUPFAM" id="SSF52490">
    <property type="entry name" value="Tubulin nucleotide-binding domain-like"/>
    <property type="match status" value="1"/>
</dbReference>
<dbReference type="Gene3D" id="3.30.1330.20">
    <property type="entry name" value="Tubulin/FtsZ, C-terminal domain"/>
    <property type="match status" value="1"/>
</dbReference>